<organism evidence="8 9">
    <name type="scientific">Virgisporangium aliadipatigenens</name>
    <dbReference type="NCBI Taxonomy" id="741659"/>
    <lineage>
        <taxon>Bacteria</taxon>
        <taxon>Bacillati</taxon>
        <taxon>Actinomycetota</taxon>
        <taxon>Actinomycetes</taxon>
        <taxon>Micromonosporales</taxon>
        <taxon>Micromonosporaceae</taxon>
        <taxon>Virgisporangium</taxon>
    </lineage>
</organism>
<evidence type="ECO:0000313" key="9">
    <source>
        <dbReference type="Proteomes" id="UP000619260"/>
    </source>
</evidence>
<keyword evidence="5" id="KW-0804">Transcription</keyword>
<feature type="domain" description="RNA polymerase sigma factor 70 region 4 type 2" evidence="7">
    <location>
        <begin position="100"/>
        <end position="150"/>
    </location>
</feature>
<evidence type="ECO:0000256" key="2">
    <source>
        <dbReference type="ARBA" id="ARBA00023015"/>
    </source>
</evidence>
<dbReference type="GO" id="GO:0006352">
    <property type="term" value="P:DNA-templated transcription initiation"/>
    <property type="evidence" value="ECO:0007669"/>
    <property type="project" value="InterPro"/>
</dbReference>
<dbReference type="InterPro" id="IPR039425">
    <property type="entry name" value="RNA_pol_sigma-70-like"/>
</dbReference>
<dbReference type="EMBL" id="BOPF01000050">
    <property type="protein sequence ID" value="GIJ51567.1"/>
    <property type="molecule type" value="Genomic_DNA"/>
</dbReference>
<dbReference type="Pfam" id="PF04542">
    <property type="entry name" value="Sigma70_r2"/>
    <property type="match status" value="1"/>
</dbReference>
<accession>A0A8J4DWZ1</accession>
<keyword evidence="2" id="KW-0805">Transcription regulation</keyword>
<evidence type="ECO:0000256" key="5">
    <source>
        <dbReference type="ARBA" id="ARBA00023163"/>
    </source>
</evidence>
<evidence type="ECO:0000259" key="6">
    <source>
        <dbReference type="Pfam" id="PF04542"/>
    </source>
</evidence>
<gene>
    <name evidence="8" type="ORF">Val02_84530</name>
</gene>
<dbReference type="PANTHER" id="PTHR43133:SF50">
    <property type="entry name" value="ECF RNA POLYMERASE SIGMA FACTOR SIGM"/>
    <property type="match status" value="1"/>
</dbReference>
<reference evidence="8" key="1">
    <citation type="submission" date="2021-01" db="EMBL/GenBank/DDBJ databases">
        <title>Whole genome shotgun sequence of Virgisporangium aliadipatigenens NBRC 105644.</title>
        <authorList>
            <person name="Komaki H."/>
            <person name="Tamura T."/>
        </authorList>
    </citation>
    <scope>NUCLEOTIDE SEQUENCE</scope>
    <source>
        <strain evidence="8">NBRC 105644</strain>
    </source>
</reference>
<proteinExistence type="inferred from homology"/>
<dbReference type="CDD" id="cd06171">
    <property type="entry name" value="Sigma70_r4"/>
    <property type="match status" value="1"/>
</dbReference>
<dbReference type="AlphaFoldDB" id="A0A8J4DWZ1"/>
<dbReference type="InterPro" id="IPR013325">
    <property type="entry name" value="RNA_pol_sigma_r2"/>
</dbReference>
<dbReference type="GO" id="GO:0000428">
    <property type="term" value="C:DNA-directed RNA polymerase complex"/>
    <property type="evidence" value="ECO:0007669"/>
    <property type="project" value="UniProtKB-KW"/>
</dbReference>
<keyword evidence="3" id="KW-0731">Sigma factor</keyword>
<dbReference type="InterPro" id="IPR014325">
    <property type="entry name" value="RNA_pol_sigma-E_actinobac"/>
</dbReference>
<dbReference type="PANTHER" id="PTHR43133">
    <property type="entry name" value="RNA POLYMERASE ECF-TYPE SIGMA FACTO"/>
    <property type="match status" value="1"/>
</dbReference>
<sequence length="166" mass="18440">MDDGFEAFVRARLPALVRYGTVLAGNPHDGADLAQEALVRVNGRWARISGGDPEAYVRRTMARLHVSFWRRVRRERLSGTPPETGYLDDGIARADGDVGLARALRALPPKYRVVLVLRYYEDRSDPEIAELLGISRATVRTRAARALERLRAADVPHDIALAGRLA</sequence>
<dbReference type="NCBIfam" id="TIGR02937">
    <property type="entry name" value="sigma70-ECF"/>
    <property type="match status" value="1"/>
</dbReference>
<keyword evidence="8" id="KW-0240">DNA-directed RNA polymerase</keyword>
<evidence type="ECO:0000259" key="7">
    <source>
        <dbReference type="Pfam" id="PF08281"/>
    </source>
</evidence>
<dbReference type="Pfam" id="PF08281">
    <property type="entry name" value="Sigma70_r4_2"/>
    <property type="match status" value="1"/>
</dbReference>
<keyword evidence="9" id="KW-1185">Reference proteome</keyword>
<evidence type="ECO:0000256" key="4">
    <source>
        <dbReference type="ARBA" id="ARBA00023125"/>
    </source>
</evidence>
<feature type="domain" description="RNA polymerase sigma-70 region 2" evidence="6">
    <location>
        <begin position="9"/>
        <end position="74"/>
    </location>
</feature>
<dbReference type="NCBIfam" id="TIGR02983">
    <property type="entry name" value="SigE-fam_strep"/>
    <property type="match status" value="1"/>
</dbReference>
<dbReference type="RefSeq" id="WP_203904964.1">
    <property type="nucleotide sequence ID" value="NZ_BOPF01000050.1"/>
</dbReference>
<keyword evidence="4" id="KW-0238">DNA-binding</keyword>
<name>A0A8J4DWZ1_9ACTN</name>
<dbReference type="GO" id="GO:0003677">
    <property type="term" value="F:DNA binding"/>
    <property type="evidence" value="ECO:0007669"/>
    <property type="project" value="UniProtKB-KW"/>
</dbReference>
<dbReference type="Gene3D" id="1.10.10.10">
    <property type="entry name" value="Winged helix-like DNA-binding domain superfamily/Winged helix DNA-binding domain"/>
    <property type="match status" value="1"/>
</dbReference>
<dbReference type="InterPro" id="IPR013249">
    <property type="entry name" value="RNA_pol_sigma70_r4_t2"/>
</dbReference>
<dbReference type="Proteomes" id="UP000619260">
    <property type="component" value="Unassembled WGS sequence"/>
</dbReference>
<dbReference type="SUPFAM" id="SSF88659">
    <property type="entry name" value="Sigma3 and sigma4 domains of RNA polymerase sigma factors"/>
    <property type="match status" value="1"/>
</dbReference>
<evidence type="ECO:0000256" key="3">
    <source>
        <dbReference type="ARBA" id="ARBA00023082"/>
    </source>
</evidence>
<evidence type="ECO:0000313" key="8">
    <source>
        <dbReference type="EMBL" id="GIJ51567.1"/>
    </source>
</evidence>
<dbReference type="InterPro" id="IPR013324">
    <property type="entry name" value="RNA_pol_sigma_r3/r4-like"/>
</dbReference>
<dbReference type="InterPro" id="IPR007627">
    <property type="entry name" value="RNA_pol_sigma70_r2"/>
</dbReference>
<comment type="similarity">
    <text evidence="1">Belongs to the sigma-70 factor family. ECF subfamily.</text>
</comment>
<comment type="caution">
    <text evidence="8">The sequence shown here is derived from an EMBL/GenBank/DDBJ whole genome shotgun (WGS) entry which is preliminary data.</text>
</comment>
<dbReference type="InterPro" id="IPR036388">
    <property type="entry name" value="WH-like_DNA-bd_sf"/>
</dbReference>
<protein>
    <submittedName>
        <fullName evidence="8">DNA-directed RNA polymerase sigma-70 factor</fullName>
    </submittedName>
</protein>
<evidence type="ECO:0000256" key="1">
    <source>
        <dbReference type="ARBA" id="ARBA00010641"/>
    </source>
</evidence>
<dbReference type="SUPFAM" id="SSF88946">
    <property type="entry name" value="Sigma2 domain of RNA polymerase sigma factors"/>
    <property type="match status" value="1"/>
</dbReference>
<dbReference type="InterPro" id="IPR014284">
    <property type="entry name" value="RNA_pol_sigma-70_dom"/>
</dbReference>
<dbReference type="GO" id="GO:0016987">
    <property type="term" value="F:sigma factor activity"/>
    <property type="evidence" value="ECO:0007669"/>
    <property type="project" value="UniProtKB-KW"/>
</dbReference>
<dbReference type="Gene3D" id="1.10.1740.10">
    <property type="match status" value="1"/>
</dbReference>